<dbReference type="EMBL" id="JASKYM010000001">
    <property type="protein sequence ID" value="MDK2562453.1"/>
    <property type="molecule type" value="Genomic_DNA"/>
</dbReference>
<protein>
    <recommendedName>
        <fullName evidence="4">Lipoprotein</fullName>
    </recommendedName>
</protein>
<sequence length="188" mass="21114">MKKLFLMLLLIILPISFMGCSSANMEDKITINKEDSHLSMVGMGTDYNISPLERSKYGIQIYAKEYNCGELKEKHNLLKTSIKLENNINDLHVGVFQNDKNISVGLDGSYLDFPVNFFNKSYNGTALSVLDVEKEIKLNKETPIAIYSIGKEDDSTYAMNIDGNDDLGLGLNENDLIIYLKINKVGDM</sequence>
<dbReference type="RefSeq" id="WP_284131432.1">
    <property type="nucleotide sequence ID" value="NZ_JASKYM010000001.1"/>
</dbReference>
<keyword evidence="3" id="KW-1185">Reference proteome</keyword>
<accession>A0ABT7E699</accession>
<name>A0ABT7E699_9FIRM</name>
<evidence type="ECO:0000256" key="1">
    <source>
        <dbReference type="SAM" id="SignalP"/>
    </source>
</evidence>
<feature type="chain" id="PRO_5045289815" description="Lipoprotein" evidence="1">
    <location>
        <begin position="24"/>
        <end position="188"/>
    </location>
</feature>
<comment type="caution">
    <text evidence="2">The sequence shown here is derived from an EMBL/GenBank/DDBJ whole genome shotgun (WGS) entry which is preliminary data.</text>
</comment>
<evidence type="ECO:0000313" key="2">
    <source>
        <dbReference type="EMBL" id="MDK2562453.1"/>
    </source>
</evidence>
<evidence type="ECO:0000313" key="3">
    <source>
        <dbReference type="Proteomes" id="UP001301012"/>
    </source>
</evidence>
<organism evidence="2 3">
    <name type="scientific">Romboutsia sedimentorum</name>
    <dbReference type="NCBI Taxonomy" id="1368474"/>
    <lineage>
        <taxon>Bacteria</taxon>
        <taxon>Bacillati</taxon>
        <taxon>Bacillota</taxon>
        <taxon>Clostridia</taxon>
        <taxon>Peptostreptococcales</taxon>
        <taxon>Peptostreptococcaceae</taxon>
        <taxon>Romboutsia</taxon>
    </lineage>
</organism>
<feature type="signal peptide" evidence="1">
    <location>
        <begin position="1"/>
        <end position="23"/>
    </location>
</feature>
<evidence type="ECO:0008006" key="4">
    <source>
        <dbReference type="Google" id="ProtNLM"/>
    </source>
</evidence>
<keyword evidence="1" id="KW-0732">Signal</keyword>
<proteinExistence type="predicted"/>
<reference evidence="2 3" key="1">
    <citation type="submission" date="2023-05" db="EMBL/GenBank/DDBJ databases">
        <title>Rombocin, a short stable natural nisin variant, displays selective antimicrobial activity against Listeria monocytogenes and employs dual mode of action to kill target bacterial strains.</title>
        <authorList>
            <person name="Wambui J."/>
            <person name="Stephan R."/>
            <person name="Kuipers O.P."/>
        </authorList>
    </citation>
    <scope>NUCLEOTIDE SEQUENCE [LARGE SCALE GENOMIC DNA]</scope>
    <source>
        <strain evidence="2 3">RC002</strain>
    </source>
</reference>
<gene>
    <name evidence="2" type="ORF">QOZ84_02740</name>
</gene>
<dbReference type="PROSITE" id="PS51257">
    <property type="entry name" value="PROKAR_LIPOPROTEIN"/>
    <property type="match status" value="1"/>
</dbReference>
<dbReference type="Proteomes" id="UP001301012">
    <property type="component" value="Unassembled WGS sequence"/>
</dbReference>